<organism evidence="1 2">
    <name type="scientific">Trichinella zimbabwensis</name>
    <dbReference type="NCBI Taxonomy" id="268475"/>
    <lineage>
        <taxon>Eukaryota</taxon>
        <taxon>Metazoa</taxon>
        <taxon>Ecdysozoa</taxon>
        <taxon>Nematoda</taxon>
        <taxon>Enoplea</taxon>
        <taxon>Dorylaimia</taxon>
        <taxon>Trichinellida</taxon>
        <taxon>Trichinellidae</taxon>
        <taxon>Trichinella</taxon>
    </lineage>
</organism>
<gene>
    <name evidence="1" type="ORF">T11_16113</name>
</gene>
<reference evidence="1 2" key="1">
    <citation type="submission" date="2015-01" db="EMBL/GenBank/DDBJ databases">
        <title>Evolution of Trichinella species and genotypes.</title>
        <authorList>
            <person name="Korhonen P.K."/>
            <person name="Edoardo P."/>
            <person name="Giuseppe L.R."/>
            <person name="Gasser R.B."/>
        </authorList>
    </citation>
    <scope>NUCLEOTIDE SEQUENCE [LARGE SCALE GENOMIC DNA]</scope>
    <source>
        <strain evidence="1">ISS1029</strain>
    </source>
</reference>
<feature type="non-terminal residue" evidence="1">
    <location>
        <position position="65"/>
    </location>
</feature>
<name>A0A0V1GUV1_9BILA</name>
<comment type="caution">
    <text evidence="1">The sequence shown here is derived from an EMBL/GenBank/DDBJ whole genome shotgun (WGS) entry which is preliminary data.</text>
</comment>
<proteinExistence type="predicted"/>
<accession>A0A0V1GUV1</accession>
<protein>
    <submittedName>
        <fullName evidence="1">Uncharacterized protein</fullName>
    </submittedName>
</protein>
<evidence type="ECO:0000313" key="2">
    <source>
        <dbReference type="Proteomes" id="UP000055024"/>
    </source>
</evidence>
<dbReference type="AlphaFoldDB" id="A0A0V1GUV1"/>
<dbReference type="Proteomes" id="UP000055024">
    <property type="component" value="Unassembled WGS sequence"/>
</dbReference>
<evidence type="ECO:0000313" key="1">
    <source>
        <dbReference type="EMBL" id="KRZ01997.1"/>
    </source>
</evidence>
<sequence length="65" mass="7641">MDAVAFPLNENIISSSQRVQFDFKNEPEQHVQTENHSPIGEWLRTRTTDTFDHSDRGTIHIQVYR</sequence>
<keyword evidence="2" id="KW-1185">Reference proteome</keyword>
<dbReference type="EMBL" id="JYDP01000248">
    <property type="protein sequence ID" value="KRZ01997.1"/>
    <property type="molecule type" value="Genomic_DNA"/>
</dbReference>